<keyword evidence="5" id="KW-0963">Cytoplasm</keyword>
<dbReference type="VEuPathDB" id="TrichDB:TVAGG3_0259840"/>
<evidence type="ECO:0000256" key="2">
    <source>
        <dbReference type="ARBA" id="ARBA00008856"/>
    </source>
</evidence>
<dbReference type="OrthoDB" id="17346at2759"/>
<dbReference type="InterPro" id="IPR026147">
    <property type="entry name" value="Rab3GAP1_conserved"/>
</dbReference>
<evidence type="ECO:0000259" key="6">
    <source>
        <dbReference type="Pfam" id="PF13890"/>
    </source>
</evidence>
<dbReference type="RefSeq" id="XP_001328014.1">
    <property type="nucleotide sequence ID" value="XM_001327979.1"/>
</dbReference>
<dbReference type="STRING" id="5722.A2DUQ6"/>
<protein>
    <recommendedName>
        <fullName evidence="3">Rab3 GTPase-activating protein catalytic subunit</fullName>
    </recommendedName>
</protein>
<dbReference type="PANTHER" id="PTHR21422:SF9">
    <property type="entry name" value="RAB3 GTPASE-ACTIVATING PROTEIN CATALYTIC SUBUNIT"/>
    <property type="match status" value="1"/>
</dbReference>
<evidence type="ECO:0000313" key="8">
    <source>
        <dbReference type="Proteomes" id="UP000001542"/>
    </source>
</evidence>
<proteinExistence type="inferred from homology"/>
<gene>
    <name evidence="7" type="ORF">TVAG_159640</name>
</gene>
<dbReference type="KEGG" id="tva:4773793"/>
<dbReference type="Proteomes" id="UP000001542">
    <property type="component" value="Unassembled WGS sequence"/>
</dbReference>
<evidence type="ECO:0000256" key="4">
    <source>
        <dbReference type="ARBA" id="ARBA00022468"/>
    </source>
</evidence>
<dbReference type="EMBL" id="DS113250">
    <property type="protein sequence ID" value="EAY15791.1"/>
    <property type="molecule type" value="Genomic_DNA"/>
</dbReference>
<dbReference type="InterPro" id="IPR045700">
    <property type="entry name" value="Rab3GAP1"/>
</dbReference>
<dbReference type="GO" id="GO:2000786">
    <property type="term" value="P:positive regulation of autophagosome assembly"/>
    <property type="evidence" value="ECO:0000318"/>
    <property type="project" value="GO_Central"/>
</dbReference>
<sequence>MKTLEHLDHGEFWSDFSIATPLEEGINGIENIFRKWIPNPIQKTSEKINIFNETYKLIYIPKNYYIPEEIFEILAYNEEYVYAIPELFGIKTDYVYVYNKDRQLTESDIHTLNSALSNAAIATSFEIPIIIQNDQTKLCFAGIKRTKSEIEHFQSSFYESMPAEFRSQTKIKTSIVNQFKVDPSKILVSARYISNLNEYDFRNGTLFKKDTFYTQITEDPVKFLKLFLVFDETKIDSMKTDVTNPSHLAIQSKFRKKVTRKSRLRDLISLLHTVWTYPTIQDAITPPYAVDANQIINSIFSSKEAPRSFKCSLHGAPPSSSLAKLSIEMCKNPTVETMSLLWDKFVKQVRHNAERKILIPSVDTEGVNYQYCVIYQKLQMINYCIKNPESGFIKSDGETTIPLVNGPGFIVTPERQVIPMRTQDQLDADDKLIKQSAEDDDSRIFLQATQLRSDIASFKASNPMSLFSDFVHWYFPHSFDPKTNDVKEGFNPEYKKVWDSTKPCEARKQQRLFDSLEQIELALDYLETLAPGEILPQIIVICMEQALFDLKFGVLPKISEKIERVNRAFLSFDRRYRNTKSPSMNDLATMCVEPVEAIEDLAFVVSCLDSLLTKFPRCPDAAQMLFECGECTITKDEKPGLQDFFKKVEFTGRQAATSRAKETTISVTGDTFSQRYFVSDKGKSIIIASSFTEFF</sequence>
<dbReference type="Pfam" id="PF13890">
    <property type="entry name" value="Rab3-GTPase_cat"/>
    <property type="match status" value="1"/>
</dbReference>
<dbReference type="eggNOG" id="KOG2390">
    <property type="taxonomic scope" value="Eukaryota"/>
</dbReference>
<reference evidence="7" key="2">
    <citation type="journal article" date="2007" name="Science">
        <title>Draft genome sequence of the sexually transmitted pathogen Trichomonas vaginalis.</title>
        <authorList>
            <person name="Carlton J.M."/>
            <person name="Hirt R.P."/>
            <person name="Silva J.C."/>
            <person name="Delcher A.L."/>
            <person name="Schatz M."/>
            <person name="Zhao Q."/>
            <person name="Wortman J.R."/>
            <person name="Bidwell S.L."/>
            <person name="Alsmark U.C.M."/>
            <person name="Besteiro S."/>
            <person name="Sicheritz-Ponten T."/>
            <person name="Noel C.J."/>
            <person name="Dacks J.B."/>
            <person name="Foster P.G."/>
            <person name="Simillion C."/>
            <person name="Van de Peer Y."/>
            <person name="Miranda-Saavedra D."/>
            <person name="Barton G.J."/>
            <person name="Westrop G.D."/>
            <person name="Mueller S."/>
            <person name="Dessi D."/>
            <person name="Fiori P.L."/>
            <person name="Ren Q."/>
            <person name="Paulsen I."/>
            <person name="Zhang H."/>
            <person name="Bastida-Corcuera F.D."/>
            <person name="Simoes-Barbosa A."/>
            <person name="Brown M.T."/>
            <person name="Hayes R.D."/>
            <person name="Mukherjee M."/>
            <person name="Okumura C.Y."/>
            <person name="Schneider R."/>
            <person name="Smith A.J."/>
            <person name="Vanacova S."/>
            <person name="Villalvazo M."/>
            <person name="Haas B.J."/>
            <person name="Pertea M."/>
            <person name="Feldblyum T.V."/>
            <person name="Utterback T.R."/>
            <person name="Shu C.L."/>
            <person name="Osoegawa K."/>
            <person name="de Jong P.J."/>
            <person name="Hrdy I."/>
            <person name="Horvathova L."/>
            <person name="Zubacova Z."/>
            <person name="Dolezal P."/>
            <person name="Malik S.B."/>
            <person name="Logsdon J.M. Jr."/>
            <person name="Henze K."/>
            <person name="Gupta A."/>
            <person name="Wang C.C."/>
            <person name="Dunne R.L."/>
            <person name="Upcroft J.A."/>
            <person name="Upcroft P."/>
            <person name="White O."/>
            <person name="Salzberg S.L."/>
            <person name="Tang P."/>
            <person name="Chiu C.-H."/>
            <person name="Lee Y.-S."/>
            <person name="Embley T.M."/>
            <person name="Coombs G.H."/>
            <person name="Mottram J.C."/>
            <person name="Tachezy J."/>
            <person name="Fraser-Liggett C.M."/>
            <person name="Johnson P.J."/>
        </authorList>
    </citation>
    <scope>NUCLEOTIDE SEQUENCE [LARGE SCALE GENOMIC DNA]</scope>
    <source>
        <strain evidence="7">G3</strain>
    </source>
</reference>
<dbReference type="VEuPathDB" id="TrichDB:TVAG_159640"/>
<organism evidence="7 8">
    <name type="scientific">Trichomonas vaginalis (strain ATCC PRA-98 / G3)</name>
    <dbReference type="NCBI Taxonomy" id="412133"/>
    <lineage>
        <taxon>Eukaryota</taxon>
        <taxon>Metamonada</taxon>
        <taxon>Parabasalia</taxon>
        <taxon>Trichomonadida</taxon>
        <taxon>Trichomonadidae</taxon>
        <taxon>Trichomonas</taxon>
    </lineage>
</organism>
<keyword evidence="8" id="KW-1185">Reference proteome</keyword>
<dbReference type="InParanoid" id="A2DUQ6"/>
<evidence type="ECO:0000256" key="1">
    <source>
        <dbReference type="ARBA" id="ARBA00004496"/>
    </source>
</evidence>
<keyword evidence="4" id="KW-0343">GTPase activation</keyword>
<evidence type="ECO:0000313" key="7">
    <source>
        <dbReference type="EMBL" id="EAY15791.1"/>
    </source>
</evidence>
<dbReference type="PANTHER" id="PTHR21422">
    <property type="entry name" value="RAB3 GTPASE-ACTIVATING PROTEIN CATALYTIC SUBUNIT"/>
    <property type="match status" value="1"/>
</dbReference>
<dbReference type="GO" id="GO:0005737">
    <property type="term" value="C:cytoplasm"/>
    <property type="evidence" value="ECO:0007669"/>
    <property type="project" value="UniProtKB-SubCell"/>
</dbReference>
<evidence type="ECO:0000256" key="3">
    <source>
        <dbReference type="ARBA" id="ARBA00015817"/>
    </source>
</evidence>
<reference evidence="7" key="1">
    <citation type="submission" date="2006-10" db="EMBL/GenBank/DDBJ databases">
        <authorList>
            <person name="Amadeo P."/>
            <person name="Zhao Q."/>
            <person name="Wortman J."/>
            <person name="Fraser-Liggett C."/>
            <person name="Carlton J."/>
        </authorList>
    </citation>
    <scope>NUCLEOTIDE SEQUENCE</scope>
    <source>
        <strain evidence="7">G3</strain>
    </source>
</reference>
<name>A2DUQ6_TRIV3</name>
<accession>A2DUQ6</accession>
<evidence type="ECO:0000256" key="5">
    <source>
        <dbReference type="ARBA" id="ARBA00022490"/>
    </source>
</evidence>
<feature type="domain" description="Rab3GAP catalytic subunit conserved" evidence="6">
    <location>
        <begin position="400"/>
        <end position="527"/>
    </location>
</feature>
<dbReference type="GO" id="GO:0005096">
    <property type="term" value="F:GTPase activator activity"/>
    <property type="evidence" value="ECO:0000318"/>
    <property type="project" value="GO_Central"/>
</dbReference>
<comment type="similarity">
    <text evidence="2">Belongs to the Rab3-GAP catalytic subunit family.</text>
</comment>
<comment type="subcellular location">
    <subcellularLocation>
        <location evidence="1">Cytoplasm</location>
    </subcellularLocation>
</comment>
<dbReference type="AlphaFoldDB" id="A2DUQ6"/>